<dbReference type="GO" id="GO:0006511">
    <property type="term" value="P:ubiquitin-dependent protein catabolic process"/>
    <property type="evidence" value="ECO:0007669"/>
    <property type="project" value="InterPro"/>
</dbReference>
<organism evidence="5 6">
    <name type="scientific">Brachionus calyciflorus</name>
    <dbReference type="NCBI Taxonomy" id="104777"/>
    <lineage>
        <taxon>Eukaryota</taxon>
        <taxon>Metazoa</taxon>
        <taxon>Spiralia</taxon>
        <taxon>Gnathifera</taxon>
        <taxon>Rotifera</taxon>
        <taxon>Eurotatoria</taxon>
        <taxon>Monogononta</taxon>
        <taxon>Pseudotrocha</taxon>
        <taxon>Ploima</taxon>
        <taxon>Brachionidae</taxon>
        <taxon>Brachionus</taxon>
    </lineage>
</organism>
<evidence type="ECO:0000256" key="2">
    <source>
        <dbReference type="ARBA" id="ARBA00022786"/>
    </source>
</evidence>
<feature type="domain" description="Ubiquitin fusion degradation protein UFD1 N-terminal subdomain 1" evidence="3">
    <location>
        <begin position="17"/>
        <end position="113"/>
    </location>
</feature>
<dbReference type="PANTHER" id="PTHR12555:SF13">
    <property type="entry name" value="UBIQUITIN RECOGNITION FACTOR IN ER-ASSOCIATED DEGRADATION PROTEIN 1"/>
    <property type="match status" value="1"/>
</dbReference>
<dbReference type="FunFam" id="2.40.40.50:FF:000001">
    <property type="entry name" value="Ubiquitin fusion degradation protein 1 homolog"/>
    <property type="match status" value="1"/>
</dbReference>
<dbReference type="InterPro" id="IPR042299">
    <property type="entry name" value="Ufd1-like_Nn"/>
</dbReference>
<evidence type="ECO:0000256" key="1">
    <source>
        <dbReference type="ARBA" id="ARBA00006043"/>
    </source>
</evidence>
<evidence type="ECO:0000259" key="3">
    <source>
        <dbReference type="Pfam" id="PF03152"/>
    </source>
</evidence>
<protein>
    <submittedName>
        <fullName evidence="5">Uncharacterized protein</fullName>
    </submittedName>
</protein>
<dbReference type="Gene3D" id="2.40.40.50">
    <property type="entry name" value="Ubiquitin fusion degradation protein UFD1, N-terminal domain"/>
    <property type="match status" value="1"/>
</dbReference>
<dbReference type="Proteomes" id="UP000663879">
    <property type="component" value="Unassembled WGS sequence"/>
</dbReference>
<feature type="domain" description="Ubiquitin fusion degradation protein UFD1 N-terminal subdomain 2" evidence="4">
    <location>
        <begin position="116"/>
        <end position="190"/>
    </location>
</feature>
<dbReference type="InterPro" id="IPR055417">
    <property type="entry name" value="UFD1_N1"/>
</dbReference>
<keyword evidence="6" id="KW-1185">Reference proteome</keyword>
<dbReference type="GO" id="GO:0031593">
    <property type="term" value="F:polyubiquitin modification-dependent protein binding"/>
    <property type="evidence" value="ECO:0007669"/>
    <property type="project" value="TreeGrafter"/>
</dbReference>
<accession>A0A814BG30</accession>
<comment type="similarity">
    <text evidence="1">Belongs to the UFD1 family.</text>
</comment>
<dbReference type="InterPro" id="IPR055418">
    <property type="entry name" value="UFD1_N2"/>
</dbReference>
<dbReference type="Pfam" id="PF03152">
    <property type="entry name" value="UFD1_N1"/>
    <property type="match status" value="1"/>
</dbReference>
<comment type="caution">
    <text evidence="5">The sequence shown here is derived from an EMBL/GenBank/DDBJ whole genome shotgun (WGS) entry which is preliminary data.</text>
</comment>
<name>A0A814BG30_9BILA</name>
<dbReference type="FunFam" id="3.10.330.10:FF:000002">
    <property type="entry name" value="ubiquitin fusion degradation protein 1 homolog"/>
    <property type="match status" value="1"/>
</dbReference>
<evidence type="ECO:0000313" key="6">
    <source>
        <dbReference type="Proteomes" id="UP000663879"/>
    </source>
</evidence>
<dbReference type="Gene3D" id="3.10.330.10">
    <property type="match status" value="1"/>
</dbReference>
<dbReference type="Pfam" id="PF24842">
    <property type="entry name" value="UFD1_N2"/>
    <property type="match status" value="1"/>
</dbReference>
<proteinExistence type="inferred from homology"/>
<keyword evidence="2" id="KW-0833">Ubl conjugation pathway</keyword>
<dbReference type="OrthoDB" id="422728at2759"/>
<reference evidence="5" key="1">
    <citation type="submission" date="2021-02" db="EMBL/GenBank/DDBJ databases">
        <authorList>
            <person name="Nowell W R."/>
        </authorList>
    </citation>
    <scope>NUCLEOTIDE SEQUENCE</scope>
    <source>
        <strain evidence="5">Ploen Becks lab</strain>
    </source>
</reference>
<dbReference type="EMBL" id="CAJNOC010002314">
    <property type="protein sequence ID" value="CAF0925596.1"/>
    <property type="molecule type" value="Genomic_DNA"/>
</dbReference>
<dbReference type="AlphaFoldDB" id="A0A814BG30"/>
<dbReference type="GO" id="GO:0036503">
    <property type="term" value="P:ERAD pathway"/>
    <property type="evidence" value="ECO:0007669"/>
    <property type="project" value="TreeGrafter"/>
</dbReference>
<sequence>MFNFRFEEQFHNLGPYSKQLKCYPVIMMGGKQRNDVDKGGKIILPASALDHLTRLHIEFPMLFKLKNNKKNRESHCGVLEFIAEEGRCYLPYWMMKNLLLTEGDIIIVEYVNLAVAKFAKFQPQSVDFLEISNPKAVLENTLRNFACLTKGDVISINYNDKDYEVCILETRPGNAVSIIECDMDVDFAPPVGYQEPVKPSTSGIKKTTSSTLTKPPEKVVSEGYRLDGKQRKKTEPISSTVKEEKQRGVPFYDYKIGLLRFHHDFTNNEEQMDVEQAKPEVKGFKLKHIGVKANA</sequence>
<evidence type="ECO:0000259" key="4">
    <source>
        <dbReference type="Pfam" id="PF24842"/>
    </source>
</evidence>
<dbReference type="GO" id="GO:0034098">
    <property type="term" value="C:VCP-NPL4-UFD1 AAA ATPase complex"/>
    <property type="evidence" value="ECO:0007669"/>
    <property type="project" value="TreeGrafter"/>
</dbReference>
<evidence type="ECO:0000313" key="5">
    <source>
        <dbReference type="EMBL" id="CAF0925596.1"/>
    </source>
</evidence>
<gene>
    <name evidence="5" type="ORF">OXX778_LOCUS12622</name>
</gene>
<dbReference type="InterPro" id="IPR004854">
    <property type="entry name" value="Ufd1-like"/>
</dbReference>
<dbReference type="PANTHER" id="PTHR12555">
    <property type="entry name" value="UBIQUITIN FUSION DEGRADATON PROTEIN 1"/>
    <property type="match status" value="1"/>
</dbReference>